<dbReference type="EMBL" id="JABZEO010000001">
    <property type="protein sequence ID" value="NVZ08024.1"/>
    <property type="molecule type" value="Genomic_DNA"/>
</dbReference>
<protein>
    <submittedName>
        <fullName evidence="1">Uncharacterized protein</fullName>
    </submittedName>
</protein>
<sequence>MNVLLSQLVGTLITQLAPNVARAAVKAILDVVEQAILDSQTKTDDAILLPIIRAIRETYELERD</sequence>
<comment type="caution">
    <text evidence="1">The sequence shown here is derived from an EMBL/GenBank/DDBJ whole genome shotgun (WGS) entry which is preliminary data.</text>
</comment>
<dbReference type="AlphaFoldDB" id="A0A850R321"/>
<evidence type="ECO:0000313" key="1">
    <source>
        <dbReference type="EMBL" id="NVZ08024.1"/>
    </source>
</evidence>
<keyword evidence="2" id="KW-1185">Reference proteome</keyword>
<dbReference type="RefSeq" id="WP_176974817.1">
    <property type="nucleotide sequence ID" value="NZ_JABZEO010000001.1"/>
</dbReference>
<evidence type="ECO:0000313" key="2">
    <source>
        <dbReference type="Proteomes" id="UP000592294"/>
    </source>
</evidence>
<organism evidence="1 2">
    <name type="scientific">Allochromatium humboldtianum</name>
    <dbReference type="NCBI Taxonomy" id="504901"/>
    <lineage>
        <taxon>Bacteria</taxon>
        <taxon>Pseudomonadati</taxon>
        <taxon>Pseudomonadota</taxon>
        <taxon>Gammaproteobacteria</taxon>
        <taxon>Chromatiales</taxon>
        <taxon>Chromatiaceae</taxon>
        <taxon>Allochromatium</taxon>
    </lineage>
</organism>
<name>A0A850R321_9GAMM</name>
<reference evidence="1 2" key="1">
    <citation type="submission" date="2020-06" db="EMBL/GenBank/DDBJ databases">
        <title>Whole-genome sequence of Allochromatium humboldtianum DSM 21881, type strain.</title>
        <authorList>
            <person name="Kyndt J.A."/>
            <person name="Meyer T.E."/>
        </authorList>
    </citation>
    <scope>NUCLEOTIDE SEQUENCE [LARGE SCALE GENOMIC DNA]</scope>
    <source>
        <strain evidence="1 2">DSM 21881</strain>
    </source>
</reference>
<dbReference type="Proteomes" id="UP000592294">
    <property type="component" value="Unassembled WGS sequence"/>
</dbReference>
<gene>
    <name evidence="1" type="ORF">HW932_01960</name>
</gene>
<proteinExistence type="predicted"/>
<accession>A0A850R321</accession>